<name>A0A940T2X7_9MICO</name>
<evidence type="ECO:0000259" key="3">
    <source>
        <dbReference type="PROSITE" id="PS51206"/>
    </source>
</evidence>
<keyword evidence="5" id="KW-1185">Reference proteome</keyword>
<gene>
    <name evidence="4" type="ORF">JOF28_000311</name>
</gene>
<dbReference type="InterPro" id="IPR014015">
    <property type="entry name" value="Helicase_SF3_DNA-vir"/>
</dbReference>
<keyword evidence="2" id="KW-0067">ATP-binding</keyword>
<dbReference type="NCBIfam" id="TIGR01613">
    <property type="entry name" value="primase_Cterm"/>
    <property type="match status" value="1"/>
</dbReference>
<evidence type="ECO:0000256" key="1">
    <source>
        <dbReference type="ARBA" id="ARBA00022741"/>
    </source>
</evidence>
<dbReference type="RefSeq" id="WP_209704160.1">
    <property type="nucleotide sequence ID" value="NZ_JAFIDA010000001.1"/>
</dbReference>
<comment type="caution">
    <text evidence="4">The sequence shown here is derived from an EMBL/GenBank/DDBJ whole genome shotgun (WGS) entry which is preliminary data.</text>
</comment>
<dbReference type="AlphaFoldDB" id="A0A940T2X7"/>
<dbReference type="InterPro" id="IPR027417">
    <property type="entry name" value="P-loop_NTPase"/>
</dbReference>
<keyword evidence="1" id="KW-0547">Nucleotide-binding</keyword>
<accession>A0A940T2X7</accession>
<feature type="domain" description="SF3 helicase" evidence="3">
    <location>
        <begin position="323"/>
        <end position="479"/>
    </location>
</feature>
<dbReference type="InterPro" id="IPR045455">
    <property type="entry name" value="NrS-1_pol-like_helicase"/>
</dbReference>
<organism evidence="4 5">
    <name type="scientific">Leucobacter exalbidus</name>
    <dbReference type="NCBI Taxonomy" id="662960"/>
    <lineage>
        <taxon>Bacteria</taxon>
        <taxon>Bacillati</taxon>
        <taxon>Actinomycetota</taxon>
        <taxon>Actinomycetes</taxon>
        <taxon>Micrococcales</taxon>
        <taxon>Microbacteriaceae</taxon>
        <taxon>Leucobacter</taxon>
    </lineage>
</organism>
<dbReference type="GO" id="GO:0005524">
    <property type="term" value="F:ATP binding"/>
    <property type="evidence" value="ECO:0007669"/>
    <property type="project" value="UniProtKB-KW"/>
</dbReference>
<proteinExistence type="predicted"/>
<dbReference type="Gene3D" id="3.40.50.300">
    <property type="entry name" value="P-loop containing nucleotide triphosphate hydrolases"/>
    <property type="match status" value="1"/>
</dbReference>
<evidence type="ECO:0000256" key="2">
    <source>
        <dbReference type="ARBA" id="ARBA00022840"/>
    </source>
</evidence>
<sequence>MSTLPDNDTHYQLPFDLSPAQKAQLLVAHSPVQTEQAVPAVSAPVDVAVPKSTGKRVRTDQAIQSLSMELLDYFSMQETSDPAPQNLITTYVTEEYLKHIVATNVPEPRRVERQLLTLINEMTRNENQKMPKGETRYALARHLNYWQLAQILLTLNHVIRIAPNAKDTDREYDLLAMYRATGSMQGTYTTSEDDIRMAARAYHAQRTLNDFKEVLAVLKEDSPRMHQCEERDLIAVNNGVFFYGNHDTDLKIDGKAFSFKAKSLHPFDPTLVFVSKSRVNYVAAAVKPVITHPKDGTVWDVESWVEEFYFTEGDDDFNLKNDGMAALIWETIGAIVRPHVRWGKTAWFYSESGNNGKGTLCALMRNIVGSGSHTSIPLSDFGKEFALEPLVRASAVIVDENDVGTFIDKAANLKAIVTNDVIQINRKYRMPIAFQFWGFMVQCLNEFPLVKDKSESFYRRQLFVPFTKCFTGAERKYIKDDYLERRDVLEHVLWYALHVAGSRTPGEYYELAEPLATKVALSEYKETNDPVRAFWMEFRDKFVWDLVPFTFLYDLYKAWFVEVSPSGSPISAQRFIKDLLPIIQTDDGWHCPDKSKAVRPGLRMKDPELLIVRHELKNWFNPLEKNNKNPDQARLASPSIAANYRGIQRMTQAMVNATTATAVPSSADADN</sequence>
<dbReference type="SUPFAM" id="SSF52540">
    <property type="entry name" value="P-loop containing nucleoside triphosphate hydrolases"/>
    <property type="match status" value="1"/>
</dbReference>
<dbReference type="Proteomes" id="UP000675163">
    <property type="component" value="Unassembled WGS sequence"/>
</dbReference>
<protein>
    <submittedName>
        <fullName evidence="4">DNA primase/helicase</fullName>
    </submittedName>
</protein>
<dbReference type="PROSITE" id="PS51206">
    <property type="entry name" value="SF3_HELICASE_1"/>
    <property type="match status" value="1"/>
</dbReference>
<reference evidence="4" key="1">
    <citation type="submission" date="2021-02" db="EMBL/GenBank/DDBJ databases">
        <title>Sequencing the genomes of 1000 actinobacteria strains.</title>
        <authorList>
            <person name="Klenk H.-P."/>
        </authorList>
    </citation>
    <scope>NUCLEOTIDE SEQUENCE</scope>
    <source>
        <strain evidence="4">DSM 22850</strain>
    </source>
</reference>
<dbReference type="InterPro" id="IPR006500">
    <property type="entry name" value="Helicase_put_C_phage/plasmid"/>
</dbReference>
<dbReference type="EMBL" id="JAFIDA010000001">
    <property type="protein sequence ID" value="MBP1325079.1"/>
    <property type="molecule type" value="Genomic_DNA"/>
</dbReference>
<dbReference type="Pfam" id="PF03288">
    <property type="entry name" value="Pox_D5"/>
    <property type="match status" value="1"/>
</dbReference>
<dbReference type="Pfam" id="PF19263">
    <property type="entry name" value="DUF5906"/>
    <property type="match status" value="1"/>
</dbReference>
<evidence type="ECO:0000313" key="5">
    <source>
        <dbReference type="Proteomes" id="UP000675163"/>
    </source>
</evidence>
<evidence type="ECO:0000313" key="4">
    <source>
        <dbReference type="EMBL" id="MBP1325079.1"/>
    </source>
</evidence>
<dbReference type="InterPro" id="IPR004968">
    <property type="entry name" value="DNA_primase/NTPase_C"/>
</dbReference>